<evidence type="ECO:0000259" key="12">
    <source>
        <dbReference type="PROSITE" id="PS00434"/>
    </source>
</evidence>
<dbReference type="EMBL" id="CAWUPB010001010">
    <property type="protein sequence ID" value="CAK7337244.1"/>
    <property type="molecule type" value="Genomic_DNA"/>
</dbReference>
<comment type="caution">
    <text evidence="13">The sequence shown here is derived from an EMBL/GenBank/DDBJ whole genome shotgun (WGS) entry which is preliminary data.</text>
</comment>
<evidence type="ECO:0000313" key="13">
    <source>
        <dbReference type="EMBL" id="CAK7337244.1"/>
    </source>
</evidence>
<dbReference type="PANTHER" id="PTHR10015">
    <property type="entry name" value="HEAT SHOCK TRANSCRIPTION FACTOR"/>
    <property type="match status" value="1"/>
</dbReference>
<comment type="subcellular location">
    <subcellularLocation>
        <location evidence="1">Nucleus</location>
    </subcellularLocation>
</comment>
<keyword evidence="3" id="KW-0597">Phosphoprotein</keyword>
<dbReference type="GO" id="GO:0003700">
    <property type="term" value="F:DNA-binding transcription factor activity"/>
    <property type="evidence" value="ECO:0007669"/>
    <property type="project" value="InterPro"/>
</dbReference>
<proteinExistence type="inferred from homology"/>
<dbReference type="PROSITE" id="PS00434">
    <property type="entry name" value="HSF_DOMAIN"/>
    <property type="match status" value="1"/>
</dbReference>
<dbReference type="GO" id="GO:0005634">
    <property type="term" value="C:nucleus"/>
    <property type="evidence" value="ECO:0007669"/>
    <property type="project" value="UniProtKB-SubCell"/>
</dbReference>
<keyword evidence="6" id="KW-0238">DNA-binding</keyword>
<dbReference type="GO" id="GO:0000978">
    <property type="term" value="F:RNA polymerase II cis-regulatory region sequence-specific DNA binding"/>
    <property type="evidence" value="ECO:0007669"/>
    <property type="project" value="TreeGrafter"/>
</dbReference>
<evidence type="ECO:0000256" key="1">
    <source>
        <dbReference type="ARBA" id="ARBA00004123"/>
    </source>
</evidence>
<reference evidence="13 14" key="1">
    <citation type="submission" date="2024-01" db="EMBL/GenBank/DDBJ databases">
        <authorList>
            <person name="Waweru B."/>
        </authorList>
    </citation>
    <scope>NUCLEOTIDE SEQUENCE [LARGE SCALE GENOMIC DNA]</scope>
</reference>
<evidence type="ECO:0000256" key="10">
    <source>
        <dbReference type="SAM" id="Coils"/>
    </source>
</evidence>
<gene>
    <name evidence="13" type="ORF">DCAF_LOCUS12271</name>
</gene>
<feature type="coiled-coil region" evidence="10">
    <location>
        <begin position="174"/>
        <end position="201"/>
    </location>
</feature>
<evidence type="ECO:0000256" key="7">
    <source>
        <dbReference type="ARBA" id="ARBA00023163"/>
    </source>
</evidence>
<feature type="domain" description="HSF-type DNA-binding" evidence="12">
    <location>
        <begin position="72"/>
        <end position="96"/>
    </location>
</feature>
<evidence type="ECO:0000256" key="11">
    <source>
        <dbReference type="SAM" id="MobiDB-lite"/>
    </source>
</evidence>
<dbReference type="PRINTS" id="PR00056">
    <property type="entry name" value="HSFDOMAIN"/>
</dbReference>
<name>A0AAV1RKL7_9ROSI</name>
<dbReference type="AlphaFoldDB" id="A0AAV1RKL7"/>
<comment type="similarity">
    <text evidence="9">Belongs to the HSF family.</text>
</comment>
<dbReference type="InterPro" id="IPR036388">
    <property type="entry name" value="WH-like_DNA-bd_sf"/>
</dbReference>
<keyword evidence="8" id="KW-0539">Nucleus</keyword>
<keyword evidence="14" id="KW-1185">Reference proteome</keyword>
<dbReference type="Proteomes" id="UP001314170">
    <property type="component" value="Unassembled WGS sequence"/>
</dbReference>
<dbReference type="FunFam" id="1.10.10.10:FF:000037">
    <property type="entry name" value="Heat stress transcription factor B-4"/>
    <property type="match status" value="1"/>
</dbReference>
<dbReference type="GO" id="GO:0006357">
    <property type="term" value="P:regulation of transcription by RNA polymerase II"/>
    <property type="evidence" value="ECO:0007669"/>
    <property type="project" value="TreeGrafter"/>
</dbReference>
<keyword evidence="4" id="KW-0805">Transcription regulation</keyword>
<dbReference type="InterPro" id="IPR036390">
    <property type="entry name" value="WH_DNA-bd_sf"/>
</dbReference>
<evidence type="ECO:0000256" key="6">
    <source>
        <dbReference type="ARBA" id="ARBA00023125"/>
    </source>
</evidence>
<dbReference type="SUPFAM" id="SSF46785">
    <property type="entry name" value="Winged helix' DNA-binding domain"/>
    <property type="match status" value="1"/>
</dbReference>
<comment type="subunit">
    <text evidence="2">Homotrimer.</text>
</comment>
<evidence type="ECO:0000256" key="8">
    <source>
        <dbReference type="ARBA" id="ARBA00023242"/>
    </source>
</evidence>
<evidence type="ECO:0000256" key="9">
    <source>
        <dbReference type="RuleBase" id="RU004020"/>
    </source>
</evidence>
<feature type="region of interest" description="Disordered" evidence="11">
    <location>
        <begin position="1"/>
        <end position="25"/>
    </location>
</feature>
<evidence type="ECO:0000256" key="2">
    <source>
        <dbReference type="ARBA" id="ARBA00011233"/>
    </source>
</evidence>
<keyword evidence="5" id="KW-0346">Stress response</keyword>
<dbReference type="Pfam" id="PF00447">
    <property type="entry name" value="HSF_DNA-bind"/>
    <property type="match status" value="1"/>
</dbReference>
<evidence type="ECO:0000256" key="3">
    <source>
        <dbReference type="ARBA" id="ARBA00022553"/>
    </source>
</evidence>
<dbReference type="InterPro" id="IPR000232">
    <property type="entry name" value="HSF_DNA-bd"/>
</dbReference>
<dbReference type="Gene3D" id="1.10.10.10">
    <property type="entry name" value="Winged helix-like DNA-binding domain superfamily/Winged helix DNA-binding domain"/>
    <property type="match status" value="1"/>
</dbReference>
<evidence type="ECO:0000313" key="14">
    <source>
        <dbReference type="Proteomes" id="UP001314170"/>
    </source>
</evidence>
<organism evidence="13 14">
    <name type="scientific">Dovyalis caffra</name>
    <dbReference type="NCBI Taxonomy" id="77055"/>
    <lineage>
        <taxon>Eukaryota</taxon>
        <taxon>Viridiplantae</taxon>
        <taxon>Streptophyta</taxon>
        <taxon>Embryophyta</taxon>
        <taxon>Tracheophyta</taxon>
        <taxon>Spermatophyta</taxon>
        <taxon>Magnoliopsida</taxon>
        <taxon>eudicotyledons</taxon>
        <taxon>Gunneridae</taxon>
        <taxon>Pentapetalae</taxon>
        <taxon>rosids</taxon>
        <taxon>fabids</taxon>
        <taxon>Malpighiales</taxon>
        <taxon>Salicaceae</taxon>
        <taxon>Flacourtieae</taxon>
        <taxon>Dovyalis</taxon>
    </lineage>
</organism>
<sequence length="321" mass="35292">MAPPSPVEQNSGETPATVAPAAGEASRSIPTPFLTKTYQIVDDHTLDDVISWNEDGSSFIVWNPTVFARDLLPKYFKHNNFSSFVRQLNTYGFRKVVPDRWEFSNECFRKGEKNLLCEIQRRKMATVVATQQVVAAAAAAAPAAVVPMVKVIKSSSNSSSDEQVISRSSSPGFSMELLDENERLRKENVQLKGELTEMKGLCANISSLLSNFANLREGKEMKKVLDLLPMKDEVGEGSRIFGFEVGAKRVREGSGDMEEDEDEGEVEDGTQLRLRQPGCGGRGYGVKLEVNVCQNGDSNGGGDQDAPWIEQCQSSNQRVCN</sequence>
<keyword evidence="10" id="KW-0175">Coiled coil</keyword>
<dbReference type="SMART" id="SM00415">
    <property type="entry name" value="HSF"/>
    <property type="match status" value="1"/>
</dbReference>
<evidence type="ECO:0000256" key="4">
    <source>
        <dbReference type="ARBA" id="ARBA00023015"/>
    </source>
</evidence>
<accession>A0AAV1RKL7</accession>
<dbReference type="PANTHER" id="PTHR10015:SF333">
    <property type="entry name" value="HEAT STRESS TRANSCRIPTION FACTOR B-2A"/>
    <property type="match status" value="1"/>
</dbReference>
<evidence type="ECO:0000256" key="5">
    <source>
        <dbReference type="ARBA" id="ARBA00023016"/>
    </source>
</evidence>
<keyword evidence="7" id="KW-0804">Transcription</keyword>
<protein>
    <recommendedName>
        <fullName evidence="12">HSF-type DNA-binding domain-containing protein</fullName>
    </recommendedName>
</protein>